<dbReference type="Proteomes" id="UP000243589">
    <property type="component" value="Unassembled WGS sequence"/>
</dbReference>
<name>A0A150H8N7_9MICO</name>
<gene>
    <name evidence="1" type="primary">qrsl1</name>
    <name evidence="1" type="ORF">Bravens_01522</name>
</gene>
<keyword evidence="2" id="KW-1185">Reference proteome</keyword>
<keyword evidence="1" id="KW-0436">Ligase</keyword>
<evidence type="ECO:0000313" key="2">
    <source>
        <dbReference type="Proteomes" id="UP000243589"/>
    </source>
</evidence>
<dbReference type="Gene3D" id="3.90.1300.10">
    <property type="entry name" value="Amidase signature (AS) domain"/>
    <property type="match status" value="1"/>
</dbReference>
<dbReference type="PATRIC" id="fig|479117.4.peg.1508"/>
<dbReference type="AlphaFoldDB" id="A0A150H8N7"/>
<reference evidence="1 2" key="1">
    <citation type="submission" date="2016-01" db="EMBL/GenBank/DDBJ databases">
        <title>Use of Whole Genome Sequencing to ascertain that Brevibacterium massiliense (Roux, Raoult 2009) is a later heterotypic synonym of Brevibacterium ravenspurgense (Mages 2008).</title>
        <authorList>
            <person name="Bernier A.-M."/>
            <person name="Burdz T."/>
            <person name="Huynh C."/>
            <person name="Pachecho A.L."/>
            <person name="Wiebe D."/>
            <person name="Bonner C."/>
            <person name="Bernard K."/>
        </authorList>
    </citation>
    <scope>NUCLEOTIDE SEQUENCE [LARGE SCALE GENOMIC DNA]</scope>
    <source>
        <strain evidence="1 2">CCUG56047</strain>
    </source>
</reference>
<accession>A0A150H8N7</accession>
<dbReference type="GO" id="GO:0050567">
    <property type="term" value="F:glutaminyl-tRNA synthase (glutamine-hydrolyzing) activity"/>
    <property type="evidence" value="ECO:0007669"/>
    <property type="project" value="UniProtKB-EC"/>
</dbReference>
<sequence length="74" mass="8118">MFPTQVGMSPVQPVYMHYSQPFNVLGWPAVVVPWHTTDSAGYPQSIQIVAHPAKDAELLAFATEFAGSVKSRTE</sequence>
<protein>
    <submittedName>
        <fullName evidence="1">Glutamyl-tRNA(Gln) amidotransferase subunit A, chloroplastic/mitochondrial</fullName>
        <ecNumber evidence="1">6.3.5.7</ecNumber>
    </submittedName>
</protein>
<dbReference type="EC" id="6.3.5.7" evidence="1"/>
<dbReference type="InterPro" id="IPR036928">
    <property type="entry name" value="AS_sf"/>
</dbReference>
<dbReference type="SUPFAM" id="SSF75304">
    <property type="entry name" value="Amidase signature (AS) enzymes"/>
    <property type="match status" value="1"/>
</dbReference>
<dbReference type="GO" id="GO:0016740">
    <property type="term" value="F:transferase activity"/>
    <property type="evidence" value="ECO:0007669"/>
    <property type="project" value="UniProtKB-KW"/>
</dbReference>
<evidence type="ECO:0000313" key="1">
    <source>
        <dbReference type="EMBL" id="KXZ58473.1"/>
    </source>
</evidence>
<keyword evidence="1" id="KW-0808">Transferase</keyword>
<dbReference type="EMBL" id="LQQC01000010">
    <property type="protein sequence ID" value="KXZ58473.1"/>
    <property type="molecule type" value="Genomic_DNA"/>
</dbReference>
<comment type="caution">
    <text evidence="1">The sequence shown here is derived from an EMBL/GenBank/DDBJ whole genome shotgun (WGS) entry which is preliminary data.</text>
</comment>
<organism evidence="1 2">
    <name type="scientific">Brevibacterium ravenspurgense</name>
    <dbReference type="NCBI Taxonomy" id="479117"/>
    <lineage>
        <taxon>Bacteria</taxon>
        <taxon>Bacillati</taxon>
        <taxon>Actinomycetota</taxon>
        <taxon>Actinomycetes</taxon>
        <taxon>Micrococcales</taxon>
        <taxon>Brevibacteriaceae</taxon>
        <taxon>Brevibacterium</taxon>
    </lineage>
</organism>
<proteinExistence type="predicted"/>